<dbReference type="STRING" id="649333.SAMN04487989_10699"/>
<dbReference type="Proteomes" id="UP000198705">
    <property type="component" value="Unassembled WGS sequence"/>
</dbReference>
<dbReference type="OrthoDB" id="1430233at2"/>
<sequence>MKKFQALILTLILTSCGVTVSYDYEKGTDFTQYKTYHYFDDMQTGFSQLDSKRFFTELDAELQSKGFVLSETPDFIIDVKSVTYQNQQSSSVGMGVGSGGGGMSVGIPIGQGSVSRQIILDFVDGKTQKLFWQGVSREPTAPENSPEARTAQFKTVVLKLLEKYPPKK</sequence>
<dbReference type="PROSITE" id="PS51257">
    <property type="entry name" value="PROKAR_LIPOPROTEIN"/>
    <property type="match status" value="1"/>
</dbReference>
<protein>
    <recommendedName>
        <fullName evidence="1">DUF4136 domain-containing protein</fullName>
    </recommendedName>
</protein>
<name>A0A1I5CYM9_9FLAO</name>
<evidence type="ECO:0000259" key="1">
    <source>
        <dbReference type="Pfam" id="PF13590"/>
    </source>
</evidence>
<feature type="domain" description="DUF4136" evidence="1">
    <location>
        <begin position="20"/>
        <end position="166"/>
    </location>
</feature>
<evidence type="ECO:0000313" key="3">
    <source>
        <dbReference type="Proteomes" id="UP000198705"/>
    </source>
</evidence>
<organism evidence="2 3">
    <name type="scientific">Bizionia echini</name>
    <dbReference type="NCBI Taxonomy" id="649333"/>
    <lineage>
        <taxon>Bacteria</taxon>
        <taxon>Pseudomonadati</taxon>
        <taxon>Bacteroidota</taxon>
        <taxon>Flavobacteriia</taxon>
        <taxon>Flavobacteriales</taxon>
        <taxon>Flavobacteriaceae</taxon>
        <taxon>Bizionia</taxon>
    </lineage>
</organism>
<dbReference type="InterPro" id="IPR025411">
    <property type="entry name" value="DUF4136"/>
</dbReference>
<dbReference type="AlphaFoldDB" id="A0A1I5CYM9"/>
<dbReference type="RefSeq" id="WP_092209324.1">
    <property type="nucleotide sequence ID" value="NZ_FOVN01000006.1"/>
</dbReference>
<evidence type="ECO:0000313" key="2">
    <source>
        <dbReference type="EMBL" id="SFN92095.1"/>
    </source>
</evidence>
<proteinExistence type="predicted"/>
<reference evidence="3" key="1">
    <citation type="submission" date="2016-10" db="EMBL/GenBank/DDBJ databases">
        <authorList>
            <person name="Varghese N."/>
            <person name="Submissions S."/>
        </authorList>
    </citation>
    <scope>NUCLEOTIDE SEQUENCE [LARGE SCALE GENOMIC DNA]</scope>
    <source>
        <strain evidence="3">DSM 23925</strain>
    </source>
</reference>
<accession>A0A1I5CYM9</accession>
<dbReference type="Gene3D" id="3.30.160.670">
    <property type="match status" value="1"/>
</dbReference>
<dbReference type="Pfam" id="PF13590">
    <property type="entry name" value="DUF4136"/>
    <property type="match status" value="1"/>
</dbReference>
<keyword evidence="3" id="KW-1185">Reference proteome</keyword>
<gene>
    <name evidence="2" type="ORF">SAMN04487989_10699</name>
</gene>
<dbReference type="EMBL" id="FOVN01000006">
    <property type="protein sequence ID" value="SFN92095.1"/>
    <property type="molecule type" value="Genomic_DNA"/>
</dbReference>